<dbReference type="GO" id="GO:0008770">
    <property type="term" value="F:[acyl-carrier-protein] phosphodiesterase activity"/>
    <property type="evidence" value="ECO:0007669"/>
    <property type="project" value="InterPro"/>
</dbReference>
<evidence type="ECO:0000256" key="2">
    <source>
        <dbReference type="ARBA" id="ARBA00022801"/>
    </source>
</evidence>
<organism evidence="4 5">
    <name type="scientific">Breznakibacter xylanolyticus</name>
    <dbReference type="NCBI Taxonomy" id="990"/>
    <lineage>
        <taxon>Bacteria</taxon>
        <taxon>Pseudomonadati</taxon>
        <taxon>Bacteroidota</taxon>
        <taxon>Bacteroidia</taxon>
        <taxon>Marinilabiliales</taxon>
        <taxon>Marinilabiliaceae</taxon>
        <taxon>Breznakibacter</taxon>
    </lineage>
</organism>
<keyword evidence="3" id="KW-0443">Lipid metabolism</keyword>
<evidence type="ECO:0000256" key="3">
    <source>
        <dbReference type="ARBA" id="ARBA00023098"/>
    </source>
</evidence>
<keyword evidence="1" id="KW-0444">Lipid biosynthesis</keyword>
<sequence length="200" mass="23215">MNFLAHLYLSGSDPDVRLGNFMGDFVKGSRYLDYPPGIRHGIQLHRRIDAFTDGHSVVKQSIQRMKQPYDRYAGVVVDLFYDHFLAALWENYHHQSLSDYVTMINRMLVKNYFRLPGEVKRIVPFMVQSRRLESYQTVEGIARALTIMTRHTSMPDRVEAAIVRLQDDYIPLREEFTLFFEAAHQMSVTVLADIRAADGL</sequence>
<dbReference type="Proteomes" id="UP000249239">
    <property type="component" value="Unassembled WGS sequence"/>
</dbReference>
<evidence type="ECO:0000256" key="1">
    <source>
        <dbReference type="ARBA" id="ARBA00022516"/>
    </source>
</evidence>
<dbReference type="AlphaFoldDB" id="A0A2W7NG44"/>
<dbReference type="OrthoDB" id="8442777at2"/>
<keyword evidence="5" id="KW-1185">Reference proteome</keyword>
<dbReference type="GO" id="GO:0006633">
    <property type="term" value="P:fatty acid biosynthetic process"/>
    <property type="evidence" value="ECO:0007669"/>
    <property type="project" value="InterPro"/>
</dbReference>
<dbReference type="PANTHER" id="PTHR38764:SF1">
    <property type="entry name" value="ACYL CARRIER PROTEIN PHOSPHODIESTERASE"/>
    <property type="match status" value="1"/>
</dbReference>
<comment type="caution">
    <text evidence="4">The sequence shown here is derived from an EMBL/GenBank/DDBJ whole genome shotgun (WGS) entry which is preliminary data.</text>
</comment>
<name>A0A2W7NG44_9BACT</name>
<proteinExistence type="predicted"/>
<accession>A0A2W7NG44</accession>
<reference evidence="4 5" key="1">
    <citation type="submission" date="2018-06" db="EMBL/GenBank/DDBJ databases">
        <title>Genomic Encyclopedia of Archaeal and Bacterial Type Strains, Phase II (KMG-II): from individual species to whole genera.</title>
        <authorList>
            <person name="Goeker M."/>
        </authorList>
    </citation>
    <scope>NUCLEOTIDE SEQUENCE [LARGE SCALE GENOMIC DNA]</scope>
    <source>
        <strain evidence="4 5">DSM 6779</strain>
    </source>
</reference>
<dbReference type="InterPro" id="IPR007431">
    <property type="entry name" value="ACP_PD"/>
</dbReference>
<protein>
    <submittedName>
        <fullName evidence="4">Acyl carrier protein phosphodiesterase</fullName>
    </submittedName>
</protein>
<dbReference type="RefSeq" id="WP_111444571.1">
    <property type="nucleotide sequence ID" value="NZ_QKZK01000005.1"/>
</dbReference>
<dbReference type="EMBL" id="QKZK01000005">
    <property type="protein sequence ID" value="PZX19188.1"/>
    <property type="molecule type" value="Genomic_DNA"/>
</dbReference>
<keyword evidence="2" id="KW-0378">Hydrolase</keyword>
<dbReference type="Pfam" id="PF04336">
    <property type="entry name" value="ACP_PD"/>
    <property type="match status" value="1"/>
</dbReference>
<evidence type="ECO:0000313" key="4">
    <source>
        <dbReference type="EMBL" id="PZX19188.1"/>
    </source>
</evidence>
<dbReference type="PIRSF" id="PIRSF011489">
    <property type="entry name" value="DUF479"/>
    <property type="match status" value="1"/>
</dbReference>
<gene>
    <name evidence="4" type="ORF">LX69_00855</name>
</gene>
<evidence type="ECO:0000313" key="5">
    <source>
        <dbReference type="Proteomes" id="UP000249239"/>
    </source>
</evidence>
<dbReference type="PANTHER" id="PTHR38764">
    <property type="entry name" value="ACYL CARRIER PROTEIN PHOSPHODIESTERASE"/>
    <property type="match status" value="1"/>
</dbReference>